<feature type="transmembrane region" description="Helical" evidence="11">
    <location>
        <begin position="309"/>
        <end position="338"/>
    </location>
</feature>
<dbReference type="InterPro" id="IPR018422">
    <property type="entry name" value="Cation/H_exchanger_CPA1"/>
</dbReference>
<evidence type="ECO:0000256" key="5">
    <source>
        <dbReference type="ARBA" id="ARBA00023053"/>
    </source>
</evidence>
<feature type="transmembrane region" description="Helical" evidence="11">
    <location>
        <begin position="275"/>
        <end position="297"/>
    </location>
</feature>
<feature type="transmembrane region" description="Helical" evidence="11">
    <location>
        <begin position="76"/>
        <end position="95"/>
    </location>
</feature>
<evidence type="ECO:0000256" key="11">
    <source>
        <dbReference type="SAM" id="Phobius"/>
    </source>
</evidence>
<feature type="region of interest" description="Disordered" evidence="10">
    <location>
        <begin position="921"/>
        <end position="977"/>
    </location>
</feature>
<feature type="region of interest" description="Disordered" evidence="10">
    <location>
        <begin position="684"/>
        <end position="708"/>
    </location>
</feature>
<keyword evidence="2 9" id="KW-0813">Transport</keyword>
<dbReference type="AlphaFoldDB" id="A0AAE1AQL7"/>
<gene>
    <name evidence="13" type="ORF">RRG08_026807</name>
</gene>
<feature type="transmembrane region" description="Helical" evidence="11">
    <location>
        <begin position="458"/>
        <end position="477"/>
    </location>
</feature>
<dbReference type="Pfam" id="PF00999">
    <property type="entry name" value="Na_H_Exchanger"/>
    <property type="match status" value="1"/>
</dbReference>
<keyword evidence="14" id="KW-1185">Reference proteome</keyword>
<evidence type="ECO:0000313" key="13">
    <source>
        <dbReference type="EMBL" id="KAK3791905.1"/>
    </source>
</evidence>
<dbReference type="InterPro" id="IPR004709">
    <property type="entry name" value="NaH_exchanger"/>
</dbReference>
<feature type="compositionally biased region" description="Polar residues" evidence="10">
    <location>
        <begin position="818"/>
        <end position="828"/>
    </location>
</feature>
<comment type="subcellular location">
    <subcellularLocation>
        <location evidence="1">Membrane</location>
        <topology evidence="1">Multi-pass membrane protein</topology>
    </subcellularLocation>
</comment>
<keyword evidence="4 11" id="KW-1133">Transmembrane helix</keyword>
<evidence type="ECO:0000256" key="9">
    <source>
        <dbReference type="RuleBase" id="RU003722"/>
    </source>
</evidence>
<evidence type="ECO:0000256" key="8">
    <source>
        <dbReference type="ARBA" id="ARBA00023201"/>
    </source>
</evidence>
<dbReference type="GO" id="GO:0098719">
    <property type="term" value="P:sodium ion import across plasma membrane"/>
    <property type="evidence" value="ECO:0007669"/>
    <property type="project" value="TreeGrafter"/>
</dbReference>
<feature type="compositionally biased region" description="Basic and acidic residues" evidence="10">
    <location>
        <begin position="965"/>
        <end position="977"/>
    </location>
</feature>
<feature type="transmembrane region" description="Helical" evidence="11">
    <location>
        <begin position="21"/>
        <end position="39"/>
    </location>
</feature>
<dbReference type="PANTHER" id="PTHR10110">
    <property type="entry name" value="SODIUM/HYDROGEN EXCHANGER"/>
    <property type="match status" value="1"/>
</dbReference>
<feature type="compositionally biased region" description="Polar residues" evidence="10">
    <location>
        <begin position="602"/>
        <end position="612"/>
    </location>
</feature>
<feature type="transmembrane region" description="Helical" evidence="11">
    <location>
        <begin position="392"/>
        <end position="416"/>
    </location>
</feature>
<reference evidence="13" key="1">
    <citation type="journal article" date="2023" name="G3 (Bethesda)">
        <title>A reference genome for the long-term kleptoplast-retaining sea slug Elysia crispata morphotype clarki.</title>
        <authorList>
            <person name="Eastman K.E."/>
            <person name="Pendleton A.L."/>
            <person name="Shaikh M.A."/>
            <person name="Suttiyut T."/>
            <person name="Ogas R."/>
            <person name="Tomko P."/>
            <person name="Gavelis G."/>
            <person name="Widhalm J.R."/>
            <person name="Wisecaver J.H."/>
        </authorList>
    </citation>
    <scope>NUCLEOTIDE SEQUENCE</scope>
    <source>
        <strain evidence="13">ECLA1</strain>
    </source>
</reference>
<proteinExistence type="inferred from homology"/>
<keyword evidence="5" id="KW-0915">Sodium</keyword>
<comment type="caution">
    <text evidence="13">The sequence shown here is derived from an EMBL/GenBank/DDBJ whole genome shotgun (WGS) entry which is preliminary data.</text>
</comment>
<feature type="transmembrane region" description="Helical" evidence="11">
    <location>
        <begin position="107"/>
        <end position="124"/>
    </location>
</feature>
<dbReference type="Proteomes" id="UP001283361">
    <property type="component" value="Unassembled WGS sequence"/>
</dbReference>
<dbReference type="EMBL" id="JAWDGP010001428">
    <property type="protein sequence ID" value="KAK3791905.1"/>
    <property type="molecule type" value="Genomic_DNA"/>
</dbReference>
<feature type="region of interest" description="Disordered" evidence="10">
    <location>
        <begin position="875"/>
        <end position="895"/>
    </location>
</feature>
<dbReference type="GO" id="GO:0051453">
    <property type="term" value="P:regulation of intracellular pH"/>
    <property type="evidence" value="ECO:0007669"/>
    <property type="project" value="TreeGrafter"/>
</dbReference>
<sequence length="977" mass="108569">MSSADLRPGGFSARALRPHPMLILNSLLALIVSGVYGNSGSSSSSSSNANSTTDSESEGAIVHVATVHYVEVRDPLIFTFVVLITALSKVGYHHFHQLSSKVPESCILVLLGVAFGAIIEFSGADHDLPTFFSPHQFFLFLLPPITLEAAYSLHDRTLLENIGSILLFAIVGTVAACFAMGLSMYGLAQVGAMGSIADMSLMEYMVFAALIVAVDPVAVLAVFSEIGVNNVLYFIVFGESLLNDGVTVVMYSVFQELKAMDEIGTTDILLGIARFLVVCLGGLGFGVLAGLLTAVITKYTTHVKVVEPIIIFAVAYVGFLLSELFTFSGIISMIGCGLTQKQYAFHNISDRAKSSVNYFSKVISNINEIIIFLFLGISIMSNELEWHTGFSLWAIALCLVFRFIITYVISFFINRAGGLRKITFPEQFMIAYGGLRGAVCFSLVALLEADSFPQKNMFVTSSFAVILFTVFVQGISIKPLVFRLRITLTEEKDETLFEELNHHMTDQVMTVLETIIGDHGHHHFREKLRDFDAKYLKRYLLVKTKRRHALLHAFYENLLLREHFKHLELSGVKTEKPKELNHINTELLLSTLDQDECEDENLSITDSNSSTDPEADFSHFHESPNSATAHDHGLYFSATRGQDNRRESIFHHLNHSFDPNSNQHDHGHQQRGSLHHFNVLNNHKNQQHGHRGSVPVSHQGQSQDEKEGRVADEIIPRSTSPPPVTLDIHANSDRHRMRAMSVSENVRAQDLRDLLNKNQKNNMNALKARYDPDMLHHVNLPAEIKSKSQNNRRLSIVSGHSDIDTDQSAIRRRRRSEANGSAPSVLDTVTTPQHNFRYRAGSLKAISSERKKPMGDSAHNKSQLLKNYKGMAQLARMSSVEEENDRSPSLKSAHAWNDIKDVTDLKEKGQEDKDLMASAMNHGIDNPAFDRSSASGEVRIDVPAEDTATFQLETGSHPESMGHQPKGDSDLEYTTHL</sequence>
<evidence type="ECO:0000256" key="4">
    <source>
        <dbReference type="ARBA" id="ARBA00022989"/>
    </source>
</evidence>
<feature type="region of interest" description="Disordered" evidence="10">
    <location>
        <begin position="785"/>
        <end position="828"/>
    </location>
</feature>
<keyword evidence="3 9" id="KW-0812">Transmembrane</keyword>
<organism evidence="13 14">
    <name type="scientific">Elysia crispata</name>
    <name type="common">lettuce slug</name>
    <dbReference type="NCBI Taxonomy" id="231223"/>
    <lineage>
        <taxon>Eukaryota</taxon>
        <taxon>Metazoa</taxon>
        <taxon>Spiralia</taxon>
        <taxon>Lophotrochozoa</taxon>
        <taxon>Mollusca</taxon>
        <taxon>Gastropoda</taxon>
        <taxon>Heterobranchia</taxon>
        <taxon>Euthyneura</taxon>
        <taxon>Panpulmonata</taxon>
        <taxon>Sacoglossa</taxon>
        <taxon>Placobranchoidea</taxon>
        <taxon>Plakobranchidae</taxon>
        <taxon>Elysia</taxon>
    </lineage>
</organism>
<feature type="domain" description="Cation/H+ exchanger transmembrane" evidence="12">
    <location>
        <begin position="85"/>
        <end position="482"/>
    </location>
</feature>
<accession>A0AAE1AQL7</accession>
<dbReference type="GO" id="GO:0005886">
    <property type="term" value="C:plasma membrane"/>
    <property type="evidence" value="ECO:0007669"/>
    <property type="project" value="TreeGrafter"/>
</dbReference>
<keyword evidence="9" id="KW-0050">Antiport</keyword>
<evidence type="ECO:0000256" key="2">
    <source>
        <dbReference type="ARBA" id="ARBA00022448"/>
    </source>
</evidence>
<dbReference type="PRINTS" id="PR01084">
    <property type="entry name" value="NAHEXCHNGR"/>
</dbReference>
<keyword evidence="7 11" id="KW-0472">Membrane</keyword>
<protein>
    <recommendedName>
        <fullName evidence="9">Sodium/hydrogen exchanger</fullName>
    </recommendedName>
</protein>
<evidence type="ECO:0000256" key="10">
    <source>
        <dbReference type="SAM" id="MobiDB-lite"/>
    </source>
</evidence>
<evidence type="ECO:0000313" key="14">
    <source>
        <dbReference type="Proteomes" id="UP001283361"/>
    </source>
</evidence>
<dbReference type="Gene3D" id="6.10.140.1330">
    <property type="match status" value="1"/>
</dbReference>
<feature type="transmembrane region" description="Helical" evidence="11">
    <location>
        <begin position="230"/>
        <end position="254"/>
    </location>
</feature>
<dbReference type="GO" id="GO:0015385">
    <property type="term" value="F:sodium:proton antiporter activity"/>
    <property type="evidence" value="ECO:0007669"/>
    <property type="project" value="InterPro"/>
</dbReference>
<evidence type="ECO:0000256" key="6">
    <source>
        <dbReference type="ARBA" id="ARBA00023065"/>
    </source>
</evidence>
<keyword evidence="8 9" id="KW-0739">Sodium transport</keyword>
<feature type="transmembrane region" description="Helical" evidence="11">
    <location>
        <begin position="204"/>
        <end position="224"/>
    </location>
</feature>
<dbReference type="NCBIfam" id="TIGR00840">
    <property type="entry name" value="b_cpa1"/>
    <property type="match status" value="1"/>
</dbReference>
<dbReference type="PANTHER" id="PTHR10110:SF126">
    <property type="entry name" value="NA(+)_H(+) EXCHANGER PROTEIN 7"/>
    <property type="match status" value="1"/>
</dbReference>
<comment type="similarity">
    <text evidence="9">Belongs to the monovalent cation:proton antiporter 1 (CPA1) transporter (TC 2.A.36) family.</text>
</comment>
<evidence type="ECO:0000256" key="3">
    <source>
        <dbReference type="ARBA" id="ARBA00022692"/>
    </source>
</evidence>
<evidence type="ECO:0000259" key="12">
    <source>
        <dbReference type="Pfam" id="PF00999"/>
    </source>
</evidence>
<dbReference type="GO" id="GO:0015386">
    <property type="term" value="F:potassium:proton antiporter activity"/>
    <property type="evidence" value="ECO:0007669"/>
    <property type="project" value="TreeGrafter"/>
</dbReference>
<evidence type="ECO:0000256" key="7">
    <source>
        <dbReference type="ARBA" id="ARBA00023136"/>
    </source>
</evidence>
<feature type="transmembrane region" description="Helical" evidence="11">
    <location>
        <begin position="162"/>
        <end position="183"/>
    </location>
</feature>
<dbReference type="InterPro" id="IPR006153">
    <property type="entry name" value="Cation/H_exchanger_TM"/>
</dbReference>
<keyword evidence="6 9" id="KW-0406">Ion transport</keyword>
<feature type="region of interest" description="Disordered" evidence="10">
    <location>
        <begin position="599"/>
        <end position="631"/>
    </location>
</feature>
<evidence type="ECO:0000256" key="1">
    <source>
        <dbReference type="ARBA" id="ARBA00004141"/>
    </source>
</evidence>
<feature type="transmembrane region" description="Helical" evidence="11">
    <location>
        <begin position="358"/>
        <end position="380"/>
    </location>
</feature>
<name>A0AAE1AQL7_9GAST</name>